<comment type="caution">
    <text evidence="2">The sequence shown here is derived from an EMBL/GenBank/DDBJ whole genome shotgun (WGS) entry which is preliminary data.</text>
</comment>
<dbReference type="EMBL" id="JBHRTK010000001">
    <property type="protein sequence ID" value="MFC3204708.1"/>
    <property type="molecule type" value="Genomic_DNA"/>
</dbReference>
<protein>
    <submittedName>
        <fullName evidence="2">Uncharacterized protein</fullName>
    </submittedName>
</protein>
<gene>
    <name evidence="2" type="ORF">ACFOHJ_00580</name>
</gene>
<feature type="compositionally biased region" description="Basic and acidic residues" evidence="1">
    <location>
        <begin position="280"/>
        <end position="289"/>
    </location>
</feature>
<sequence>MTEQRLAGHLLRRLSQRAEADAIEQAAGARLLTERRLRVAGCQVRGFAPGPLAMGRSAAGIGRMLERLARAGSILRDDDLAEDNDPVSLFDEGWSANQAGGSAGQELDAASSLDPVSLLRAVRRSAEPPRAVDVAVQLLLARSLGMSATPLGEILEALRLPAPIMTITGRVAGFEAAFIELFERGLVLPGKVSVCRGDLLLRDHEFRFSRVPAPRWRVVVFARIGTGPRGPREDREAGLAGGAKPLSDPWRLGGRGSPSRAAATSSPHQSRLRPARHDHHPRDHARGAG</sequence>
<dbReference type="Proteomes" id="UP001595583">
    <property type="component" value="Unassembled WGS sequence"/>
</dbReference>
<organism evidence="2 3">
    <name type="scientific">Aquamicrobium soli</name>
    <dbReference type="NCBI Taxonomy" id="1811518"/>
    <lineage>
        <taxon>Bacteria</taxon>
        <taxon>Pseudomonadati</taxon>
        <taxon>Pseudomonadota</taxon>
        <taxon>Alphaproteobacteria</taxon>
        <taxon>Hyphomicrobiales</taxon>
        <taxon>Phyllobacteriaceae</taxon>
        <taxon>Aquamicrobium</taxon>
    </lineage>
</organism>
<name>A0ABV7K343_9HYPH</name>
<proteinExistence type="predicted"/>
<evidence type="ECO:0000313" key="3">
    <source>
        <dbReference type="Proteomes" id="UP001595583"/>
    </source>
</evidence>
<evidence type="ECO:0000256" key="1">
    <source>
        <dbReference type="SAM" id="MobiDB-lite"/>
    </source>
</evidence>
<feature type="region of interest" description="Disordered" evidence="1">
    <location>
        <begin position="227"/>
        <end position="289"/>
    </location>
</feature>
<evidence type="ECO:0000313" key="2">
    <source>
        <dbReference type="EMBL" id="MFC3204708.1"/>
    </source>
</evidence>
<dbReference type="RefSeq" id="WP_378217442.1">
    <property type="nucleotide sequence ID" value="NZ_JBHRTK010000001.1"/>
</dbReference>
<keyword evidence="3" id="KW-1185">Reference proteome</keyword>
<accession>A0ABV7K343</accession>
<reference evidence="3" key="1">
    <citation type="journal article" date="2019" name="Int. J. Syst. Evol. Microbiol.">
        <title>The Global Catalogue of Microorganisms (GCM) 10K type strain sequencing project: providing services to taxonomists for standard genome sequencing and annotation.</title>
        <authorList>
            <consortium name="The Broad Institute Genomics Platform"/>
            <consortium name="The Broad Institute Genome Sequencing Center for Infectious Disease"/>
            <person name="Wu L."/>
            <person name="Ma J."/>
        </authorList>
    </citation>
    <scope>NUCLEOTIDE SEQUENCE [LARGE SCALE GENOMIC DNA]</scope>
    <source>
        <strain evidence="3">KCTC 52165</strain>
    </source>
</reference>
<feature type="compositionally biased region" description="Basic residues" evidence="1">
    <location>
        <begin position="270"/>
        <end position="279"/>
    </location>
</feature>